<dbReference type="OrthoDB" id="2635672at2759"/>
<feature type="domain" description="F-box" evidence="1">
    <location>
        <begin position="4"/>
        <end position="40"/>
    </location>
</feature>
<gene>
    <name evidence="2" type="ORF">P691DRAFT_813009</name>
</gene>
<keyword evidence="3" id="KW-1185">Reference proteome</keyword>
<protein>
    <recommendedName>
        <fullName evidence="1">F-box domain-containing protein</fullName>
    </recommendedName>
</protein>
<dbReference type="InterPro" id="IPR001810">
    <property type="entry name" value="F-box_dom"/>
</dbReference>
<dbReference type="PROSITE" id="PS50181">
    <property type="entry name" value="FBOX"/>
    <property type="match status" value="1"/>
</dbReference>
<evidence type="ECO:0000313" key="2">
    <source>
        <dbReference type="EMBL" id="KAF9453659.1"/>
    </source>
</evidence>
<evidence type="ECO:0000259" key="1">
    <source>
        <dbReference type="PROSITE" id="PS50181"/>
    </source>
</evidence>
<proteinExistence type="predicted"/>
<dbReference type="SUPFAM" id="SSF81383">
    <property type="entry name" value="F-box domain"/>
    <property type="match status" value="1"/>
</dbReference>
<comment type="caution">
    <text evidence="2">The sequence shown here is derived from an EMBL/GenBank/DDBJ whole genome shotgun (WGS) entry which is preliminary data.</text>
</comment>
<dbReference type="InterPro" id="IPR036047">
    <property type="entry name" value="F-box-like_dom_sf"/>
</dbReference>
<dbReference type="AlphaFoldDB" id="A0A9P5XN90"/>
<dbReference type="EMBL" id="MU151059">
    <property type="protein sequence ID" value="KAF9453659.1"/>
    <property type="molecule type" value="Genomic_DNA"/>
</dbReference>
<evidence type="ECO:0000313" key="3">
    <source>
        <dbReference type="Proteomes" id="UP000807342"/>
    </source>
</evidence>
<name>A0A9P5XN90_9AGAR</name>
<dbReference type="Proteomes" id="UP000807342">
    <property type="component" value="Unassembled WGS sequence"/>
</dbReference>
<accession>A0A9P5XN90</accession>
<dbReference type="CDD" id="cd09917">
    <property type="entry name" value="F-box_SF"/>
    <property type="match status" value="1"/>
</dbReference>
<dbReference type="Pfam" id="PF12937">
    <property type="entry name" value="F-box-like"/>
    <property type="match status" value="1"/>
</dbReference>
<reference evidence="2" key="1">
    <citation type="submission" date="2020-11" db="EMBL/GenBank/DDBJ databases">
        <authorList>
            <consortium name="DOE Joint Genome Institute"/>
            <person name="Ahrendt S."/>
            <person name="Riley R."/>
            <person name="Andreopoulos W."/>
            <person name="Labutti K."/>
            <person name="Pangilinan J."/>
            <person name="Ruiz-Duenas F.J."/>
            <person name="Barrasa J.M."/>
            <person name="Sanchez-Garcia M."/>
            <person name="Camarero S."/>
            <person name="Miyauchi S."/>
            <person name="Serrano A."/>
            <person name="Linde D."/>
            <person name="Babiker R."/>
            <person name="Drula E."/>
            <person name="Ayuso-Fernandez I."/>
            <person name="Pacheco R."/>
            <person name="Padilla G."/>
            <person name="Ferreira P."/>
            <person name="Barriuso J."/>
            <person name="Kellner H."/>
            <person name="Castanera R."/>
            <person name="Alfaro M."/>
            <person name="Ramirez L."/>
            <person name="Pisabarro A.G."/>
            <person name="Kuo A."/>
            <person name="Tritt A."/>
            <person name="Lipzen A."/>
            <person name="He G."/>
            <person name="Yan M."/>
            <person name="Ng V."/>
            <person name="Cullen D."/>
            <person name="Martin F."/>
            <person name="Rosso M.-N."/>
            <person name="Henrissat B."/>
            <person name="Hibbett D."/>
            <person name="Martinez A.T."/>
            <person name="Grigoriev I.V."/>
        </authorList>
    </citation>
    <scope>NUCLEOTIDE SEQUENCE</scope>
    <source>
        <strain evidence="2">MF-IS2</strain>
    </source>
</reference>
<organism evidence="2 3">
    <name type="scientific">Macrolepiota fuliginosa MF-IS2</name>
    <dbReference type="NCBI Taxonomy" id="1400762"/>
    <lineage>
        <taxon>Eukaryota</taxon>
        <taxon>Fungi</taxon>
        <taxon>Dikarya</taxon>
        <taxon>Basidiomycota</taxon>
        <taxon>Agaricomycotina</taxon>
        <taxon>Agaricomycetes</taxon>
        <taxon>Agaricomycetidae</taxon>
        <taxon>Agaricales</taxon>
        <taxon>Agaricineae</taxon>
        <taxon>Agaricaceae</taxon>
        <taxon>Macrolepiota</taxon>
    </lineage>
</organism>
<sequence>MSSIAAENYLPSELLLIIFDHLEYGDLYRLTSVSSKFNHLSLIVYFARRKIVVSPDGRVDLPNAARTMEMLPFIRKAPFVKSINRLSCGLLQPHKSFLENISHLTTILRNVESVEEFVLDFFVAGPESWTPTMIKQAKGGTGLVSALNELFTTAARVSRSVMVRNGTSLRAVLQKADKANNSTKSWSFGQVTRLFSEKSSSKHGKKPPTPVSDAPCISTPSLVSAKGALQALEINSIILLSPPFLDWTIRALNANEITDLTFGTIEFRDVDWHGVLSQLHIPTLKKLTFRGYTPVRALVDFTVRHQGITTLAVNNLNLDDWYTIRPSSPSDNGDASSKLAKAFTNVKSLTCCPQGLAILLSPMLFQGKTLSPTSTRDNITATSTTPDIFPNLRAISVIWSISIGQQLKMSIIGDILEPVAHKFKSYERVTFAVTYRADAGASWRAPVIPVPAQISRGLQGGNSLVVSTSPSSGYSGANAAATGTAAQSHPLFTYFTKIKLEVTPRADKEGVADFVKGLAEALTCVKRIDVDTRSKAGRFAQENRSMKVLFCYHILTQFKKLQAVYIDGVRSKLTGCTE</sequence>